<evidence type="ECO:0000256" key="3">
    <source>
        <dbReference type="ARBA" id="ARBA00022723"/>
    </source>
</evidence>
<dbReference type="AlphaFoldDB" id="A0AAV9N1H5"/>
<dbReference type="Pfam" id="PF00107">
    <property type="entry name" value="ADH_zinc_N"/>
    <property type="match status" value="1"/>
</dbReference>
<dbReference type="RefSeq" id="XP_064702604.1">
    <property type="nucleotide sequence ID" value="XM_064850535.1"/>
</dbReference>
<keyword evidence="5" id="KW-0560">Oxidoreductase</keyword>
<dbReference type="Gene3D" id="3.40.50.720">
    <property type="entry name" value="NAD(P)-binding Rossmann-like Domain"/>
    <property type="match status" value="1"/>
</dbReference>
<protein>
    <recommendedName>
        <fullName evidence="6">Alcohol dehydrogenase-like C-terminal domain-containing protein</fullName>
    </recommendedName>
</protein>
<proteinExistence type="inferred from homology"/>
<sequence length="231" mass="24933">MQRLKCHPARWGHPIPDKLTYVQGALLEPLSVVLRALELFRISLGSPVLIHGAGPIGLITLAAARASGAHPLVITHLEPRRLDFARRFVPGCQTYLTQRNLDAQGNANGIRAVFGVGVRDQKTGSSKNETAAPSTVLECTGVESSIVTAAYACRRAGTLVIVGVGKSVMNNFPFMHLSLAEVIVTSFPIAPSRSQFRTLTPFLVYSCASYYTCQKPTLTGHVFLTRSNSDS</sequence>
<evidence type="ECO:0000259" key="6">
    <source>
        <dbReference type="Pfam" id="PF00107"/>
    </source>
</evidence>
<dbReference type="EMBL" id="JAVRRD010000027">
    <property type="protein sequence ID" value="KAK5047037.1"/>
    <property type="molecule type" value="Genomic_DNA"/>
</dbReference>
<evidence type="ECO:0000256" key="1">
    <source>
        <dbReference type="ARBA" id="ARBA00001947"/>
    </source>
</evidence>
<evidence type="ECO:0000313" key="7">
    <source>
        <dbReference type="EMBL" id="KAK5047037.1"/>
    </source>
</evidence>
<evidence type="ECO:0000256" key="4">
    <source>
        <dbReference type="ARBA" id="ARBA00022833"/>
    </source>
</evidence>
<comment type="caution">
    <text evidence="7">The sequence shown here is derived from an EMBL/GenBank/DDBJ whole genome shotgun (WGS) entry which is preliminary data.</text>
</comment>
<keyword evidence="8" id="KW-1185">Reference proteome</keyword>
<dbReference type="PANTHER" id="PTHR43161">
    <property type="entry name" value="SORBITOL DEHYDROGENASE"/>
    <property type="match status" value="1"/>
</dbReference>
<dbReference type="SUPFAM" id="SSF51735">
    <property type="entry name" value="NAD(P)-binding Rossmann-fold domains"/>
    <property type="match status" value="1"/>
</dbReference>
<evidence type="ECO:0000256" key="5">
    <source>
        <dbReference type="ARBA" id="ARBA00023002"/>
    </source>
</evidence>
<dbReference type="InterPro" id="IPR036291">
    <property type="entry name" value="NAD(P)-bd_dom_sf"/>
</dbReference>
<accession>A0AAV9N1H5</accession>
<reference evidence="7 8" key="1">
    <citation type="submission" date="2023-08" db="EMBL/GenBank/DDBJ databases">
        <title>Black Yeasts Isolated from many extreme environments.</title>
        <authorList>
            <person name="Coleine C."/>
            <person name="Stajich J.E."/>
            <person name="Selbmann L."/>
        </authorList>
    </citation>
    <scope>NUCLEOTIDE SEQUENCE [LARGE SCALE GENOMIC DNA]</scope>
    <source>
        <strain evidence="7 8">CCFEE 5792</strain>
    </source>
</reference>
<organism evidence="7 8">
    <name type="scientific">Exophiala bonariae</name>
    <dbReference type="NCBI Taxonomy" id="1690606"/>
    <lineage>
        <taxon>Eukaryota</taxon>
        <taxon>Fungi</taxon>
        <taxon>Dikarya</taxon>
        <taxon>Ascomycota</taxon>
        <taxon>Pezizomycotina</taxon>
        <taxon>Eurotiomycetes</taxon>
        <taxon>Chaetothyriomycetidae</taxon>
        <taxon>Chaetothyriales</taxon>
        <taxon>Herpotrichiellaceae</taxon>
        <taxon>Exophiala</taxon>
    </lineage>
</organism>
<gene>
    <name evidence="7" type="ORF">LTR84_006979</name>
</gene>
<dbReference type="GO" id="GO:0006062">
    <property type="term" value="P:sorbitol catabolic process"/>
    <property type="evidence" value="ECO:0007669"/>
    <property type="project" value="TreeGrafter"/>
</dbReference>
<dbReference type="InterPro" id="IPR013149">
    <property type="entry name" value="ADH-like_C"/>
</dbReference>
<evidence type="ECO:0000313" key="8">
    <source>
        <dbReference type="Proteomes" id="UP001358417"/>
    </source>
</evidence>
<keyword evidence="4" id="KW-0862">Zinc</keyword>
<keyword evidence="3" id="KW-0479">Metal-binding</keyword>
<dbReference type="Proteomes" id="UP001358417">
    <property type="component" value="Unassembled WGS sequence"/>
</dbReference>
<dbReference type="PANTHER" id="PTHR43161:SF4">
    <property type="entry name" value="D-XYLULOSE REDUCTASE"/>
    <property type="match status" value="1"/>
</dbReference>
<dbReference type="GO" id="GO:0046872">
    <property type="term" value="F:metal ion binding"/>
    <property type="evidence" value="ECO:0007669"/>
    <property type="project" value="UniProtKB-KW"/>
</dbReference>
<dbReference type="GO" id="GO:0003939">
    <property type="term" value="F:L-iditol 2-dehydrogenase (NAD+) activity"/>
    <property type="evidence" value="ECO:0007669"/>
    <property type="project" value="TreeGrafter"/>
</dbReference>
<feature type="domain" description="Alcohol dehydrogenase-like C-terminal" evidence="6">
    <location>
        <begin position="55"/>
        <end position="202"/>
    </location>
</feature>
<dbReference type="GeneID" id="89975147"/>
<dbReference type="Gene3D" id="3.90.180.10">
    <property type="entry name" value="Medium-chain alcohol dehydrogenases, catalytic domain"/>
    <property type="match status" value="1"/>
</dbReference>
<name>A0AAV9N1H5_9EURO</name>
<evidence type="ECO:0000256" key="2">
    <source>
        <dbReference type="ARBA" id="ARBA00008072"/>
    </source>
</evidence>
<comment type="similarity">
    <text evidence="2">Belongs to the zinc-containing alcohol dehydrogenase family.</text>
</comment>
<comment type="cofactor">
    <cofactor evidence="1">
        <name>Zn(2+)</name>
        <dbReference type="ChEBI" id="CHEBI:29105"/>
    </cofactor>
</comment>